<accession>A0A0X8X6L6</accession>
<dbReference type="RefSeq" id="WP_162549547.1">
    <property type="nucleotide sequence ID" value="NZ_AP017372.2"/>
</dbReference>
<evidence type="ECO:0000313" key="2">
    <source>
        <dbReference type="Proteomes" id="UP000218890"/>
    </source>
</evidence>
<proteinExistence type="predicted"/>
<gene>
    <name evidence="1" type="ORF">HH1059_24530</name>
</gene>
<dbReference type="KEGG" id="hhk:HH1059_24530"/>
<reference evidence="1" key="1">
    <citation type="submission" date="2016-02" db="EMBL/GenBank/DDBJ databases">
        <title>Halorhodospira halochloris DSM-1059 complete genome, version 2.</title>
        <authorList>
            <person name="Tsukatani Y."/>
        </authorList>
    </citation>
    <scope>NUCLEOTIDE SEQUENCE</scope>
    <source>
        <strain evidence="1">DSM 1059</strain>
    </source>
</reference>
<protein>
    <submittedName>
        <fullName evidence="1">Uncharacterized protein</fullName>
    </submittedName>
</protein>
<evidence type="ECO:0000313" key="1">
    <source>
        <dbReference type="EMBL" id="BAU56524.2"/>
    </source>
</evidence>
<dbReference type="AlphaFoldDB" id="A0A0X8X6L6"/>
<keyword evidence="2" id="KW-1185">Reference proteome</keyword>
<name>A0A0X8X6L6_HALHR</name>
<dbReference type="Proteomes" id="UP000218890">
    <property type="component" value="Chromosome"/>
</dbReference>
<organism evidence="1 2">
    <name type="scientific">Halorhodospira halochloris</name>
    <name type="common">Ectothiorhodospira halochloris</name>
    <dbReference type="NCBI Taxonomy" id="1052"/>
    <lineage>
        <taxon>Bacteria</taxon>
        <taxon>Pseudomonadati</taxon>
        <taxon>Pseudomonadota</taxon>
        <taxon>Gammaproteobacteria</taxon>
        <taxon>Chromatiales</taxon>
        <taxon>Ectothiorhodospiraceae</taxon>
        <taxon>Halorhodospira</taxon>
    </lineage>
</organism>
<sequence length="368" mass="40185">MPLALVVLLVLLQGGCSGTQQHPADDEDFSYADEPCWLSSPYGEDAKGAIGIAGRFGSPGTDLEKLSQHRAMESVADMLGVSAPSKDELEGAGPYHLGSQEVALAPVWTDGNYHFGYAYIVDRSDPGWIREECPERKCQPEKCDPEWLCADGADLDYASVVTVSQIAANLPTQYSLFFDNALDQIQAMYGVDVQSYEQVSETSDSSRGLSLNHVEESSLEFEQGADPNMVLANTCRKGTLKYARVALKGVVLADESDRWNRDWHRELRSQSPGLEIGTFSGHLSRNLLSKKIMRAVEEALVSIARSEHVDITSEEINIGRTSGGGYYGRITHAETDATVEAMVRSVRFVGDGSSPTVYVLLENSGFNE</sequence>
<dbReference type="EMBL" id="AP017372">
    <property type="protein sequence ID" value="BAU56524.2"/>
    <property type="molecule type" value="Genomic_DNA"/>
</dbReference>